<evidence type="ECO:0000256" key="3">
    <source>
        <dbReference type="ARBA" id="ARBA00023002"/>
    </source>
</evidence>
<accession>A0AAV5ALK0</accession>
<dbReference type="GO" id="GO:0071949">
    <property type="term" value="F:FAD binding"/>
    <property type="evidence" value="ECO:0007669"/>
    <property type="project" value="InterPro"/>
</dbReference>
<dbReference type="SUPFAM" id="SSF51905">
    <property type="entry name" value="FAD/NAD(P)-binding domain"/>
    <property type="match status" value="1"/>
</dbReference>
<name>A0AAV5ALK0_9AGAM</name>
<dbReference type="GO" id="GO:0044550">
    <property type="term" value="P:secondary metabolite biosynthetic process"/>
    <property type="evidence" value="ECO:0007669"/>
    <property type="project" value="TreeGrafter"/>
</dbReference>
<dbReference type="Gene3D" id="3.50.50.60">
    <property type="entry name" value="FAD/NAD(P)-binding domain"/>
    <property type="match status" value="1"/>
</dbReference>
<proteinExistence type="predicted"/>
<reference evidence="5" key="1">
    <citation type="submission" date="2021-10" db="EMBL/GenBank/DDBJ databases">
        <title>De novo Genome Assembly of Clathrus columnatus (Basidiomycota, Fungi) Using Illumina and Nanopore Sequence Data.</title>
        <authorList>
            <person name="Ogiso-Tanaka E."/>
            <person name="Itagaki H."/>
            <person name="Hosoya T."/>
            <person name="Hosaka K."/>
        </authorList>
    </citation>
    <scope>NUCLEOTIDE SEQUENCE</scope>
    <source>
        <strain evidence="5">MO-923</strain>
    </source>
</reference>
<evidence type="ECO:0000313" key="5">
    <source>
        <dbReference type="EMBL" id="GJJ13745.1"/>
    </source>
</evidence>
<comment type="caution">
    <text evidence="5">The sequence shown here is derived from an EMBL/GenBank/DDBJ whole genome shotgun (WGS) entry which is preliminary data.</text>
</comment>
<keyword evidence="3" id="KW-0560">Oxidoreductase</keyword>
<keyword evidence="1" id="KW-0285">Flavoprotein</keyword>
<dbReference type="InterPro" id="IPR002938">
    <property type="entry name" value="FAD-bd"/>
</dbReference>
<gene>
    <name evidence="5" type="ORF">Clacol_008001</name>
</gene>
<keyword evidence="6" id="KW-1185">Reference proteome</keyword>
<evidence type="ECO:0000313" key="6">
    <source>
        <dbReference type="Proteomes" id="UP001050691"/>
    </source>
</evidence>
<dbReference type="Proteomes" id="UP001050691">
    <property type="component" value="Unassembled WGS sequence"/>
</dbReference>
<dbReference type="EMBL" id="BPWL01000009">
    <property type="protein sequence ID" value="GJJ13745.1"/>
    <property type="molecule type" value="Genomic_DNA"/>
</dbReference>
<evidence type="ECO:0000256" key="2">
    <source>
        <dbReference type="ARBA" id="ARBA00022827"/>
    </source>
</evidence>
<protein>
    <recommendedName>
        <fullName evidence="4">FAD-binding domain-containing protein</fullName>
    </recommendedName>
</protein>
<dbReference type="GO" id="GO:0016491">
    <property type="term" value="F:oxidoreductase activity"/>
    <property type="evidence" value="ECO:0007669"/>
    <property type="project" value="UniProtKB-KW"/>
</dbReference>
<evidence type="ECO:0000256" key="1">
    <source>
        <dbReference type="ARBA" id="ARBA00022630"/>
    </source>
</evidence>
<dbReference type="InterPro" id="IPR051104">
    <property type="entry name" value="FAD_monoxygenase"/>
</dbReference>
<dbReference type="InterPro" id="IPR036188">
    <property type="entry name" value="FAD/NAD-bd_sf"/>
</dbReference>
<dbReference type="PANTHER" id="PTHR46720">
    <property type="entry name" value="HYDROXYLASE, PUTATIVE (AFU_ORTHOLOGUE AFUA_3G01460)-RELATED"/>
    <property type="match status" value="1"/>
</dbReference>
<keyword evidence="2" id="KW-0274">FAD</keyword>
<feature type="domain" description="FAD-binding" evidence="4">
    <location>
        <begin position="345"/>
        <end position="383"/>
    </location>
</feature>
<sequence>MSKVKIAVCGGGIAGLCLAGALLRLDKTGDYVQVDVYEASAMFTEVGAGLTLWGRVCEALYTLELAQDCIDASVIVNSTSEKHSTNGFTLRDYRPPHTPYGKLPFQSKDKKKSYKQTSFLPSLLLLPDAWSLHRKDLQKILLRRVPSKYTHLAKRVTKYEQINSSGPIILHFPDGTTGECDVLIGADGIRSAIRAQVMREAAELARTKPELDDTTPYHRHILPRYSGTICYRALVNPTELALRDPNHPMLRSAQAHVVGYPISETVLNIAVNITPKGVPYCSPDSPLSPGSNTLVDRSREINRETFKREVRPKFKDWEGEVGDLLDSVDASIEWPIMDVEPLPFYSRGRVVLIGDAAHATVPYLGAGAAFAIEDALLLSRLLYRAATMISELPSHPPRIQILQQSLKIFEEIRLPYGNKVVENGRKVLRDFQLTGPSGTNVEQAVLSIIETFKDSTRVVGGCGPNADIQRAIKLLDLRCCC</sequence>
<dbReference type="AlphaFoldDB" id="A0AAV5ALK0"/>
<dbReference type="Pfam" id="PF01494">
    <property type="entry name" value="FAD_binding_3"/>
    <property type="match status" value="1"/>
</dbReference>
<organism evidence="5 6">
    <name type="scientific">Clathrus columnatus</name>
    <dbReference type="NCBI Taxonomy" id="1419009"/>
    <lineage>
        <taxon>Eukaryota</taxon>
        <taxon>Fungi</taxon>
        <taxon>Dikarya</taxon>
        <taxon>Basidiomycota</taxon>
        <taxon>Agaricomycotina</taxon>
        <taxon>Agaricomycetes</taxon>
        <taxon>Phallomycetidae</taxon>
        <taxon>Phallales</taxon>
        <taxon>Clathraceae</taxon>
        <taxon>Clathrus</taxon>
    </lineage>
</organism>
<dbReference type="PANTHER" id="PTHR46720:SF3">
    <property type="entry name" value="FAD-BINDING DOMAIN-CONTAINING PROTEIN-RELATED"/>
    <property type="match status" value="1"/>
</dbReference>
<dbReference type="PRINTS" id="PR00420">
    <property type="entry name" value="RNGMNOXGNASE"/>
</dbReference>
<evidence type="ECO:0000259" key="4">
    <source>
        <dbReference type="Pfam" id="PF01494"/>
    </source>
</evidence>